<evidence type="ECO:0000256" key="1">
    <source>
        <dbReference type="SAM" id="MobiDB-lite"/>
    </source>
</evidence>
<feature type="compositionally biased region" description="Acidic residues" evidence="1">
    <location>
        <begin position="212"/>
        <end position="223"/>
    </location>
</feature>
<reference evidence="2" key="1">
    <citation type="journal article" date="2005" name="PLoS Biol.">
        <title>The genomes of Oryza sativa: a history of duplications.</title>
        <authorList>
            <person name="Yu J."/>
            <person name="Wang J."/>
            <person name="Lin W."/>
            <person name="Li S."/>
            <person name="Li H."/>
            <person name="Zhou J."/>
            <person name="Ni P."/>
            <person name="Dong W."/>
            <person name="Hu S."/>
            <person name="Zeng C."/>
            <person name="Zhang J."/>
            <person name="Zhang Y."/>
            <person name="Li R."/>
            <person name="Xu Z."/>
            <person name="Li S."/>
            <person name="Li X."/>
            <person name="Zheng H."/>
            <person name="Cong L."/>
            <person name="Lin L."/>
            <person name="Yin J."/>
            <person name="Geng J."/>
            <person name="Li G."/>
            <person name="Shi J."/>
            <person name="Liu J."/>
            <person name="Lv H."/>
            <person name="Li J."/>
            <person name="Wang J."/>
            <person name="Deng Y."/>
            <person name="Ran L."/>
            <person name="Shi X."/>
            <person name="Wang X."/>
            <person name="Wu Q."/>
            <person name="Li C."/>
            <person name="Ren X."/>
            <person name="Wang J."/>
            <person name="Wang X."/>
            <person name="Li D."/>
            <person name="Liu D."/>
            <person name="Zhang X."/>
            <person name="Ji Z."/>
            <person name="Zhao W."/>
            <person name="Sun Y."/>
            <person name="Zhang Z."/>
            <person name="Bao J."/>
            <person name="Han Y."/>
            <person name="Dong L."/>
            <person name="Ji J."/>
            <person name="Chen P."/>
            <person name="Wu S."/>
            <person name="Liu J."/>
            <person name="Xiao Y."/>
            <person name="Bu D."/>
            <person name="Tan J."/>
            <person name="Yang L."/>
            <person name="Ye C."/>
            <person name="Zhang J."/>
            <person name="Xu J."/>
            <person name="Zhou Y."/>
            <person name="Yu Y."/>
            <person name="Zhang B."/>
            <person name="Zhuang S."/>
            <person name="Wei H."/>
            <person name="Liu B."/>
            <person name="Lei M."/>
            <person name="Yu H."/>
            <person name="Li Y."/>
            <person name="Xu H."/>
            <person name="Wei S."/>
            <person name="He X."/>
            <person name="Fang L."/>
            <person name="Zhang Z."/>
            <person name="Zhang Y."/>
            <person name="Huang X."/>
            <person name="Su Z."/>
            <person name="Tong W."/>
            <person name="Li J."/>
            <person name="Tong Z."/>
            <person name="Li S."/>
            <person name="Ye J."/>
            <person name="Wang L."/>
            <person name="Fang L."/>
            <person name="Lei T."/>
            <person name="Chen C."/>
            <person name="Chen H."/>
            <person name="Xu Z."/>
            <person name="Li H."/>
            <person name="Huang H."/>
            <person name="Zhang F."/>
            <person name="Xu H."/>
            <person name="Li N."/>
            <person name="Zhao C."/>
            <person name="Li S."/>
            <person name="Dong L."/>
            <person name="Huang Y."/>
            <person name="Li L."/>
            <person name="Xi Y."/>
            <person name="Qi Q."/>
            <person name="Li W."/>
            <person name="Zhang B."/>
            <person name="Hu W."/>
            <person name="Zhang Y."/>
            <person name="Tian X."/>
            <person name="Jiao Y."/>
            <person name="Liang X."/>
            <person name="Jin J."/>
            <person name="Gao L."/>
            <person name="Zheng W."/>
            <person name="Hao B."/>
            <person name="Liu S."/>
            <person name="Wang W."/>
            <person name="Yuan L."/>
            <person name="Cao M."/>
            <person name="McDermott J."/>
            <person name="Samudrala R."/>
            <person name="Wang J."/>
            <person name="Wong G.K."/>
            <person name="Yang H."/>
        </authorList>
    </citation>
    <scope>NUCLEOTIDE SEQUENCE [LARGE SCALE GENOMIC DNA]</scope>
</reference>
<sequence length="382" mass="41461">MVKKKPAGDAEADERRRLRSLAFSNGLLQRGEPAAPRSALAPSTAVSRLQGRDIVRRGGQRKSRFLFSFPGLLAPAAAASGGRVGELADLGTKNPLLYLDFPQVSYIYLSIPSGEDEAVGDACVPQEQVSDTADDVFESLIVFSEAWWIGTKEEENPQELKLDFPKEFQNDEAVADSDFKGGAGASCDEAVSINKPPKETTTGSLSPKIESDIDSSEDSDLKDEDNTQSTSQAPSVRQSARTAGKALKYTEISSGDDSSDNDDEIDVPEDMDEKMKSPAVKNESQSEDIKPADWSAQPISAKKEPLVQATLSSMFKKAEEKKGPAAKKQRASPEEKHPTGKKSAGRSQKRRKTQVEDDKIEVLSSSSQDNNVDDDSDEDWAE</sequence>
<dbReference type="EMBL" id="CM000143">
    <property type="protein sequence ID" value="EEE66399.1"/>
    <property type="molecule type" value="Genomic_DNA"/>
</dbReference>
<proteinExistence type="predicted"/>
<feature type="region of interest" description="Disordered" evidence="1">
    <location>
        <begin position="176"/>
        <end position="382"/>
    </location>
</feature>
<accession>B9FR07</accession>
<feature type="compositionally biased region" description="Basic residues" evidence="1">
    <location>
        <begin position="339"/>
        <end position="352"/>
    </location>
</feature>
<dbReference type="PANTHER" id="PTHR35698">
    <property type="entry name" value="DNA-BINDING PROTEIN RHL1"/>
    <property type="match status" value="1"/>
</dbReference>
<evidence type="ECO:0000313" key="2">
    <source>
        <dbReference type="EMBL" id="EEE66399.1"/>
    </source>
</evidence>
<dbReference type="GO" id="GO:0003677">
    <property type="term" value="F:DNA binding"/>
    <property type="evidence" value="ECO:0007669"/>
    <property type="project" value="InterPro"/>
</dbReference>
<feature type="compositionally biased region" description="Acidic residues" evidence="1">
    <location>
        <begin position="371"/>
        <end position="382"/>
    </location>
</feature>
<dbReference type="AlphaFoldDB" id="B9FR07"/>
<gene>
    <name evidence="2" type="ORF">OsJ_22741</name>
</gene>
<protein>
    <submittedName>
        <fullName evidence="2">Uncharacterized protein</fullName>
    </submittedName>
</protein>
<feature type="compositionally biased region" description="Polar residues" evidence="1">
    <location>
        <begin position="227"/>
        <end position="241"/>
    </location>
</feature>
<dbReference type="Proteomes" id="UP000007752">
    <property type="component" value="Chromosome 6"/>
</dbReference>
<organism evidence="2">
    <name type="scientific">Oryza sativa subsp. japonica</name>
    <name type="common">Rice</name>
    <dbReference type="NCBI Taxonomy" id="39947"/>
    <lineage>
        <taxon>Eukaryota</taxon>
        <taxon>Viridiplantae</taxon>
        <taxon>Streptophyta</taxon>
        <taxon>Embryophyta</taxon>
        <taxon>Tracheophyta</taxon>
        <taxon>Spermatophyta</taxon>
        <taxon>Magnoliopsida</taxon>
        <taxon>Liliopsida</taxon>
        <taxon>Poales</taxon>
        <taxon>Poaceae</taxon>
        <taxon>BOP clade</taxon>
        <taxon>Oryzoideae</taxon>
        <taxon>Oryzeae</taxon>
        <taxon>Oryzinae</taxon>
        <taxon>Oryza</taxon>
        <taxon>Oryza sativa</taxon>
    </lineage>
</organism>
<dbReference type="InterPro" id="IPR038859">
    <property type="entry name" value="RHL1"/>
</dbReference>
<dbReference type="GO" id="GO:0042023">
    <property type="term" value="P:DNA endoreduplication"/>
    <property type="evidence" value="ECO:0007669"/>
    <property type="project" value="InterPro"/>
</dbReference>
<name>B9FR07_ORYSJ</name>
<dbReference type="PANTHER" id="PTHR35698:SF2">
    <property type="entry name" value="DNA-BINDING PROTEIN RHL1"/>
    <property type="match status" value="1"/>
</dbReference>
<reference evidence="2" key="2">
    <citation type="submission" date="2008-12" db="EMBL/GenBank/DDBJ databases">
        <title>Improved gene annotation of the rice (Oryza sativa) genomes.</title>
        <authorList>
            <person name="Wang J."/>
            <person name="Li R."/>
            <person name="Fan W."/>
            <person name="Huang Q."/>
            <person name="Zhang J."/>
            <person name="Zhou Y."/>
            <person name="Hu Y."/>
            <person name="Zi S."/>
            <person name="Li J."/>
            <person name="Ni P."/>
            <person name="Zheng H."/>
            <person name="Zhang Y."/>
            <person name="Zhao M."/>
            <person name="Hao Q."/>
            <person name="McDermott J."/>
            <person name="Samudrala R."/>
            <person name="Kristiansen K."/>
            <person name="Wong G.K.-S."/>
        </authorList>
    </citation>
    <scope>NUCLEOTIDE SEQUENCE</scope>
</reference>
<feature type="compositionally biased region" description="Acidic residues" evidence="1">
    <location>
        <begin position="257"/>
        <end position="272"/>
    </location>
</feature>